<gene>
    <name evidence="2" type="ORF">EYF80_007042</name>
</gene>
<proteinExistence type="predicted"/>
<protein>
    <submittedName>
        <fullName evidence="2">Uncharacterized protein</fullName>
    </submittedName>
</protein>
<evidence type="ECO:0000313" key="3">
    <source>
        <dbReference type="Proteomes" id="UP000314294"/>
    </source>
</evidence>
<feature type="region of interest" description="Disordered" evidence="1">
    <location>
        <begin position="24"/>
        <end position="45"/>
    </location>
</feature>
<dbReference type="Proteomes" id="UP000314294">
    <property type="component" value="Unassembled WGS sequence"/>
</dbReference>
<name>A0A4Z2IYF0_9TELE</name>
<comment type="caution">
    <text evidence="2">The sequence shown here is derived from an EMBL/GenBank/DDBJ whole genome shotgun (WGS) entry which is preliminary data.</text>
</comment>
<dbReference type="EMBL" id="SRLO01000037">
    <property type="protein sequence ID" value="TNN82801.1"/>
    <property type="molecule type" value="Genomic_DNA"/>
</dbReference>
<reference evidence="2 3" key="1">
    <citation type="submission" date="2019-03" db="EMBL/GenBank/DDBJ databases">
        <title>First draft genome of Liparis tanakae, snailfish: a comprehensive survey of snailfish specific genes.</title>
        <authorList>
            <person name="Kim W."/>
            <person name="Song I."/>
            <person name="Jeong J.-H."/>
            <person name="Kim D."/>
            <person name="Kim S."/>
            <person name="Ryu S."/>
            <person name="Song J.Y."/>
            <person name="Lee S.K."/>
        </authorList>
    </citation>
    <scope>NUCLEOTIDE SEQUENCE [LARGE SCALE GENOMIC DNA]</scope>
    <source>
        <tissue evidence="2">Muscle</tissue>
    </source>
</reference>
<feature type="region of interest" description="Disordered" evidence="1">
    <location>
        <begin position="287"/>
        <end position="314"/>
    </location>
</feature>
<feature type="region of interest" description="Disordered" evidence="1">
    <location>
        <begin position="162"/>
        <end position="184"/>
    </location>
</feature>
<keyword evidence="3" id="KW-1185">Reference proteome</keyword>
<dbReference type="AlphaFoldDB" id="A0A4Z2IYF0"/>
<organism evidence="2 3">
    <name type="scientific">Liparis tanakae</name>
    <name type="common">Tanaka's snailfish</name>
    <dbReference type="NCBI Taxonomy" id="230148"/>
    <lineage>
        <taxon>Eukaryota</taxon>
        <taxon>Metazoa</taxon>
        <taxon>Chordata</taxon>
        <taxon>Craniata</taxon>
        <taxon>Vertebrata</taxon>
        <taxon>Euteleostomi</taxon>
        <taxon>Actinopterygii</taxon>
        <taxon>Neopterygii</taxon>
        <taxon>Teleostei</taxon>
        <taxon>Neoteleostei</taxon>
        <taxon>Acanthomorphata</taxon>
        <taxon>Eupercaria</taxon>
        <taxon>Perciformes</taxon>
        <taxon>Cottioidei</taxon>
        <taxon>Cottales</taxon>
        <taxon>Liparidae</taxon>
        <taxon>Liparis</taxon>
    </lineage>
</organism>
<evidence type="ECO:0000313" key="2">
    <source>
        <dbReference type="EMBL" id="TNN82801.1"/>
    </source>
</evidence>
<accession>A0A4Z2IYF0</accession>
<evidence type="ECO:0000256" key="1">
    <source>
        <dbReference type="SAM" id="MobiDB-lite"/>
    </source>
</evidence>
<feature type="compositionally biased region" description="Polar residues" evidence="1">
    <location>
        <begin position="172"/>
        <end position="183"/>
    </location>
</feature>
<sequence>MAESGSSQPVWSTLQISMISWAARDNGRNPGPASEPDVGQDGQGEGEMLMVGLDWNTQVTEAAGVECLIGETLGHSRNAGIALGTPDAPLSGERSAWVAITDTATGGIWGKEAVSTFYEALSTEGGSGGAGECGEIREMQERGRAKKRGMYRRKIVDLFTSPTLRGRPANHSMASSSSDQVRTTGKKGNVTVCVTLVRFSIAPKQLGSDLELLLNDNLHVESRKNSSTGKCIQGPTVHLVHRCFERLLFLLAVRGAYLRSLTSTNSLFLQAMAEERTAITTRHERMNREGEGRCVHKDKYGEEKEEEETRLKKG</sequence>